<keyword evidence="1" id="KW-0175">Coiled coil</keyword>
<protein>
    <submittedName>
        <fullName evidence="3">Uncharacterized protein</fullName>
    </submittedName>
</protein>
<accession>A0A915EJU4</accession>
<evidence type="ECO:0000313" key="3">
    <source>
        <dbReference type="WBParaSite" id="jg6720"/>
    </source>
</evidence>
<dbReference type="Gene3D" id="1.20.5.340">
    <property type="match status" value="1"/>
</dbReference>
<reference evidence="3" key="1">
    <citation type="submission" date="2022-11" db="UniProtKB">
        <authorList>
            <consortium name="WormBaseParasite"/>
        </authorList>
    </citation>
    <scope>IDENTIFICATION</scope>
</reference>
<dbReference type="Proteomes" id="UP000887574">
    <property type="component" value="Unplaced"/>
</dbReference>
<dbReference type="AlphaFoldDB" id="A0A915EJU4"/>
<feature type="coiled-coil region" evidence="1">
    <location>
        <begin position="71"/>
        <end position="112"/>
    </location>
</feature>
<organism evidence="2 3">
    <name type="scientific">Ditylenchus dipsaci</name>
    <dbReference type="NCBI Taxonomy" id="166011"/>
    <lineage>
        <taxon>Eukaryota</taxon>
        <taxon>Metazoa</taxon>
        <taxon>Ecdysozoa</taxon>
        <taxon>Nematoda</taxon>
        <taxon>Chromadorea</taxon>
        <taxon>Rhabditida</taxon>
        <taxon>Tylenchina</taxon>
        <taxon>Tylenchomorpha</taxon>
        <taxon>Sphaerularioidea</taxon>
        <taxon>Anguinidae</taxon>
        <taxon>Anguininae</taxon>
        <taxon>Ditylenchus</taxon>
    </lineage>
</organism>
<name>A0A915EJU4_9BILA</name>
<dbReference type="WBParaSite" id="jg6720">
    <property type="protein sequence ID" value="jg6720"/>
    <property type="gene ID" value="jg6720"/>
</dbReference>
<evidence type="ECO:0000256" key="1">
    <source>
        <dbReference type="SAM" id="Coils"/>
    </source>
</evidence>
<sequence length="152" mass="17605">MQSLGELQELCSYASKKPASFLPKPEHTTEPKQPYKCPLAAENFWEIIQFFTFDECAKTASVNSTFSRFIQPRLEMKMQLLSEQIQETKRKLDETNKEIEQRREQIAELNGHIGTMTGRLTDMGVRLQTMNEQIVASHDRIDALMIRVRALK</sequence>
<keyword evidence="2" id="KW-1185">Reference proteome</keyword>
<evidence type="ECO:0000313" key="2">
    <source>
        <dbReference type="Proteomes" id="UP000887574"/>
    </source>
</evidence>
<proteinExistence type="predicted"/>